<dbReference type="Proteomes" id="UP000328092">
    <property type="component" value="Unassembled WGS sequence"/>
</dbReference>
<feature type="compositionally biased region" description="Polar residues" evidence="1">
    <location>
        <begin position="1"/>
        <end position="17"/>
    </location>
</feature>
<reference evidence="2" key="1">
    <citation type="submission" date="2019-02" db="EMBL/GenBank/DDBJ databases">
        <authorList>
            <person name="Pothier F.J."/>
        </authorList>
    </citation>
    <scope>NUCLEOTIDE SEQUENCE</scope>
    <source>
        <strain evidence="2">CI-1B</strain>
    </source>
</reference>
<organism evidence="2 3">
    <name type="scientific">Bradyrhizobium ivorense</name>
    <dbReference type="NCBI Taxonomy" id="2511166"/>
    <lineage>
        <taxon>Bacteria</taxon>
        <taxon>Pseudomonadati</taxon>
        <taxon>Pseudomonadota</taxon>
        <taxon>Alphaproteobacteria</taxon>
        <taxon>Hyphomicrobiales</taxon>
        <taxon>Nitrobacteraceae</taxon>
        <taxon>Bradyrhizobium</taxon>
    </lineage>
</organism>
<dbReference type="EMBL" id="CAADFC020000027">
    <property type="protein sequence ID" value="VIO76017.1"/>
    <property type="molecule type" value="Genomic_DNA"/>
</dbReference>
<accession>A0A508TNF2</accession>
<comment type="caution">
    <text evidence="2">The sequence shown here is derived from an EMBL/GenBank/DDBJ whole genome shotgun (WGS) entry which is preliminary data.</text>
</comment>
<feature type="compositionally biased region" description="Polar residues" evidence="1">
    <location>
        <begin position="42"/>
        <end position="66"/>
    </location>
</feature>
<sequence length="66" mass="6779">MCSERGNLTRQRGSLQTLHAEASHATTGGSQAQAPALIMSRYLSSGQPPSFSGRNACSPGTSASTL</sequence>
<feature type="compositionally biased region" description="Polar residues" evidence="1">
    <location>
        <begin position="24"/>
        <end position="33"/>
    </location>
</feature>
<evidence type="ECO:0000313" key="3">
    <source>
        <dbReference type="Proteomes" id="UP000328092"/>
    </source>
</evidence>
<feature type="region of interest" description="Disordered" evidence="1">
    <location>
        <begin position="1"/>
        <end position="66"/>
    </location>
</feature>
<evidence type="ECO:0000256" key="1">
    <source>
        <dbReference type="SAM" id="MobiDB-lite"/>
    </source>
</evidence>
<keyword evidence="3" id="KW-1185">Reference proteome</keyword>
<proteinExistence type="predicted"/>
<name>A0A508TNF2_9BRAD</name>
<dbReference type="AlphaFoldDB" id="A0A508TNF2"/>
<gene>
    <name evidence="2" type="ORF">CI1B_61610</name>
</gene>
<evidence type="ECO:0000313" key="2">
    <source>
        <dbReference type="EMBL" id="VIO76017.1"/>
    </source>
</evidence>
<protein>
    <submittedName>
        <fullName evidence="2">Uncharacterized protein</fullName>
    </submittedName>
</protein>